<evidence type="ECO:0000313" key="4">
    <source>
        <dbReference type="Proteomes" id="UP001604277"/>
    </source>
</evidence>
<proteinExistence type="predicted"/>
<gene>
    <name evidence="3" type="ORF">Fot_10191</name>
</gene>
<dbReference type="PROSITE" id="PS51840">
    <property type="entry name" value="C2_NT"/>
    <property type="match status" value="1"/>
</dbReference>
<evidence type="ECO:0000313" key="3">
    <source>
        <dbReference type="EMBL" id="KAL2548661.1"/>
    </source>
</evidence>
<reference evidence="4" key="1">
    <citation type="submission" date="2024-07" db="EMBL/GenBank/DDBJ databases">
        <title>Two chromosome-level genome assemblies of Korean endemic species Abeliophyllum distichum and Forsythia ovata (Oleaceae).</title>
        <authorList>
            <person name="Jang H."/>
        </authorList>
    </citation>
    <scope>NUCLEOTIDE SEQUENCE [LARGE SCALE GENOMIC DNA]</scope>
</reference>
<dbReference type="PANTHER" id="PTHR31182">
    <property type="entry name" value="C2 NT-TYPE DOMAIN-CONTAINING PROTEIN"/>
    <property type="match status" value="1"/>
</dbReference>
<dbReference type="AlphaFoldDB" id="A0ABD1WGJ1"/>
<evidence type="ECO:0000259" key="2">
    <source>
        <dbReference type="PROSITE" id="PS51840"/>
    </source>
</evidence>
<dbReference type="PANTHER" id="PTHR31182:SF17">
    <property type="entry name" value="EEIG1_EHBP1 PROTEIN AMINO-TERMINAL DOMAIN PROTEIN"/>
    <property type="match status" value="1"/>
</dbReference>
<feature type="domain" description="C2 NT-type" evidence="2">
    <location>
        <begin position="15"/>
        <end position="177"/>
    </location>
</feature>
<evidence type="ECO:0000256" key="1">
    <source>
        <dbReference type="SAM" id="MobiDB-lite"/>
    </source>
</evidence>
<organism evidence="3 4">
    <name type="scientific">Forsythia ovata</name>
    <dbReference type="NCBI Taxonomy" id="205694"/>
    <lineage>
        <taxon>Eukaryota</taxon>
        <taxon>Viridiplantae</taxon>
        <taxon>Streptophyta</taxon>
        <taxon>Embryophyta</taxon>
        <taxon>Tracheophyta</taxon>
        <taxon>Spermatophyta</taxon>
        <taxon>Magnoliopsida</taxon>
        <taxon>eudicotyledons</taxon>
        <taxon>Gunneridae</taxon>
        <taxon>Pentapetalae</taxon>
        <taxon>asterids</taxon>
        <taxon>lamiids</taxon>
        <taxon>Lamiales</taxon>
        <taxon>Oleaceae</taxon>
        <taxon>Forsythieae</taxon>
        <taxon>Forsythia</taxon>
    </lineage>
</organism>
<sequence length="605" mass="69153">MVVKMRKWSAWMAEPPPAEATTRKFLVKMKPLKLEQLEESGEDEKKQRVVSIKVKWKGEPKFAPMSFHKHKKDFLREKIVNKGEAIEWDDDDQMVHICCFTMVSSQDQKFVPWDVSFNILYGEKMESKSKLVVIGRGCVNLAEIVSKMESQIEWKIPINLQNAGVGREVSLTVLLNFVEIIESHDTAKSNGVKSVSGNEYPYDLKEREKGLSQEEEVLMDESEKSAIFERKSSENLLDSNKKMGWFSWKNRHFSLKAVKTRIDVDPQSNDSSTLDTVSSDPMQRVDATQCSSESEPHYEGNNTGSWEEKEIVSRDGKTKLKSSVFFASFDQCSDKAAGESACTALVAVISHWLQSNPCAMPNMSEFDNLIVEGSSEWRKLCDNEVYVNEFPDQHFDLETTLKADVRPIAISREKSFVGFFGAEIFESLKGVMSFDEIWNEISRNSGEDFDQTRIYIISWNDHFFVLKMESDAYYIIDTLGERLFEGCNQAYILRFDSSALMHRKAENEERICSGKECCREYIKRFLAAIPLKELQEEEEKKGVSYYWLHNRLQIEVNFSYSTSPTPPSSSSLTSSPFSSTATSTSPISQVKSVIDKCRKCKCVSM</sequence>
<feature type="compositionally biased region" description="Polar residues" evidence="1">
    <location>
        <begin position="266"/>
        <end position="293"/>
    </location>
</feature>
<dbReference type="Proteomes" id="UP001604277">
    <property type="component" value="Unassembled WGS sequence"/>
</dbReference>
<keyword evidence="4" id="KW-1185">Reference proteome</keyword>
<accession>A0ABD1WGJ1</accession>
<dbReference type="EMBL" id="JBFOLJ010000003">
    <property type="protein sequence ID" value="KAL2548661.1"/>
    <property type="molecule type" value="Genomic_DNA"/>
</dbReference>
<name>A0ABD1WGJ1_9LAMI</name>
<protein>
    <recommendedName>
        <fullName evidence="2">C2 NT-type domain-containing protein</fullName>
    </recommendedName>
</protein>
<feature type="region of interest" description="Disordered" evidence="1">
    <location>
        <begin position="265"/>
        <end position="309"/>
    </location>
</feature>
<dbReference type="InterPro" id="IPR019448">
    <property type="entry name" value="NT-C2"/>
</dbReference>
<comment type="caution">
    <text evidence="3">The sequence shown here is derived from an EMBL/GenBank/DDBJ whole genome shotgun (WGS) entry which is preliminary data.</text>
</comment>